<feature type="transmembrane region" description="Helical" evidence="1">
    <location>
        <begin position="20"/>
        <end position="41"/>
    </location>
</feature>
<keyword evidence="1" id="KW-1133">Transmembrane helix</keyword>
<comment type="caution">
    <text evidence="2">The sequence shown here is derived from an EMBL/GenBank/DDBJ whole genome shotgun (WGS) entry which is preliminary data.</text>
</comment>
<name>A0A8J8NLZ0_HALGN</name>
<protein>
    <submittedName>
        <fullName evidence="2">Uncharacterized protein</fullName>
    </submittedName>
</protein>
<organism evidence="2 3">
    <name type="scientific">Halteria grandinella</name>
    <dbReference type="NCBI Taxonomy" id="5974"/>
    <lineage>
        <taxon>Eukaryota</taxon>
        <taxon>Sar</taxon>
        <taxon>Alveolata</taxon>
        <taxon>Ciliophora</taxon>
        <taxon>Intramacronucleata</taxon>
        <taxon>Spirotrichea</taxon>
        <taxon>Stichotrichia</taxon>
        <taxon>Sporadotrichida</taxon>
        <taxon>Halteriidae</taxon>
        <taxon>Halteria</taxon>
    </lineage>
</organism>
<dbReference type="EMBL" id="RRYP01011073">
    <property type="protein sequence ID" value="TNV77977.1"/>
    <property type="molecule type" value="Genomic_DNA"/>
</dbReference>
<feature type="transmembrane region" description="Helical" evidence="1">
    <location>
        <begin position="94"/>
        <end position="114"/>
    </location>
</feature>
<gene>
    <name evidence="2" type="ORF">FGO68_gene10326</name>
</gene>
<evidence type="ECO:0000256" key="1">
    <source>
        <dbReference type="SAM" id="Phobius"/>
    </source>
</evidence>
<proteinExistence type="predicted"/>
<accession>A0A8J8NLZ0</accession>
<sequence>MRTPIPQISESVDWTSFDTYFQFFFKTSAMIYILKLLHGAVYQNSQYFAQISLYLLTYLPFIEIIVFWACYNIWHFFYWGQLYFEHGPHPYTMILSAISVSILQNFPPVLIASGKKYEGMEKLRDPDNRE</sequence>
<feature type="transmembrane region" description="Helical" evidence="1">
    <location>
        <begin position="53"/>
        <end position="74"/>
    </location>
</feature>
<reference evidence="2" key="1">
    <citation type="submission" date="2019-06" db="EMBL/GenBank/DDBJ databases">
        <authorList>
            <person name="Zheng W."/>
        </authorList>
    </citation>
    <scope>NUCLEOTIDE SEQUENCE</scope>
    <source>
        <strain evidence="2">QDHG01</strain>
    </source>
</reference>
<evidence type="ECO:0000313" key="2">
    <source>
        <dbReference type="EMBL" id="TNV77977.1"/>
    </source>
</evidence>
<dbReference type="Proteomes" id="UP000785679">
    <property type="component" value="Unassembled WGS sequence"/>
</dbReference>
<keyword evidence="3" id="KW-1185">Reference proteome</keyword>
<evidence type="ECO:0000313" key="3">
    <source>
        <dbReference type="Proteomes" id="UP000785679"/>
    </source>
</evidence>
<keyword evidence="1" id="KW-0812">Transmembrane</keyword>
<dbReference type="AlphaFoldDB" id="A0A8J8NLZ0"/>
<keyword evidence="1" id="KW-0472">Membrane</keyword>